<feature type="domain" description="Aminotransferase class I/classII large" evidence="4">
    <location>
        <begin position="31"/>
        <end position="363"/>
    </location>
</feature>
<dbReference type="EMBL" id="WXEY01000002">
    <property type="protein sequence ID" value="MZP28548.1"/>
    <property type="molecule type" value="Genomic_DNA"/>
</dbReference>
<comment type="cofactor">
    <cofactor evidence="1 3">
        <name>pyridoxal 5'-phosphate</name>
        <dbReference type="ChEBI" id="CHEBI:597326"/>
    </cofactor>
</comment>
<evidence type="ECO:0000256" key="1">
    <source>
        <dbReference type="ARBA" id="ARBA00001933"/>
    </source>
</evidence>
<dbReference type="InterPro" id="IPR004838">
    <property type="entry name" value="NHTrfase_class1_PyrdxlP-BS"/>
</dbReference>
<dbReference type="AlphaFoldDB" id="A0A845L461"/>
<dbReference type="GO" id="GO:0008483">
    <property type="term" value="F:transaminase activity"/>
    <property type="evidence" value="ECO:0007669"/>
    <property type="project" value="UniProtKB-KW"/>
</dbReference>
<gene>
    <name evidence="5" type="ORF">GTO91_02260</name>
</gene>
<reference evidence="5 6" key="1">
    <citation type="submission" date="2020-01" db="EMBL/GenBank/DDBJ databases">
        <title>Whole-genome sequence of Heliobacterium undosum DSM 13378.</title>
        <authorList>
            <person name="Kyndt J.A."/>
            <person name="Meyer T.E."/>
        </authorList>
    </citation>
    <scope>NUCLEOTIDE SEQUENCE [LARGE SCALE GENOMIC DNA]</scope>
    <source>
        <strain evidence="5 6">DSM 13378</strain>
    </source>
</reference>
<comment type="caution">
    <text evidence="5">The sequence shown here is derived from an EMBL/GenBank/DDBJ whole genome shotgun (WGS) entry which is preliminary data.</text>
</comment>
<dbReference type="InterPro" id="IPR015422">
    <property type="entry name" value="PyrdxlP-dep_Trfase_small"/>
</dbReference>
<accession>A0A845L461</accession>
<evidence type="ECO:0000313" key="6">
    <source>
        <dbReference type="Proteomes" id="UP000463470"/>
    </source>
</evidence>
<sequence>MTAKKAESTPYRHGGDVWSAAQDGSVPMGEILDLSANINFLGLSPQVRQAIVEGIDQVVHYPDPKCRRLIDALADHLAVPPESICAGNGAVDLLDHWLHAVQARRVLIPEPGFGQYERAVAAQGGVAVRLPLDEKRQFRIDVEAWKKALHAEGCDTAILCTPHNPAGWVWTEKEKQAVLAHIESSPVRLLVDESFLDFLPDGRALSCCPQAAGNDRLAVLYSLTKFFAIPGLRLGALITDSDIIKGIVSRRDPWVVNHLAQAAGVAALADHDYHRKTWERLPQERNYLFQQLSELPGLSPLSSDSNFSLLNVAESGISSTGWTERLRGRGILVRNCNTFLSLGERYLRLAVRDKAATDRLIEAMRAVLAEEGML</sequence>
<dbReference type="CDD" id="cd00609">
    <property type="entry name" value="AAT_like"/>
    <property type="match status" value="1"/>
</dbReference>
<dbReference type="Pfam" id="PF00155">
    <property type="entry name" value="Aminotran_1_2"/>
    <property type="match status" value="1"/>
</dbReference>
<dbReference type="Gene3D" id="3.40.640.10">
    <property type="entry name" value="Type I PLP-dependent aspartate aminotransferase-like (Major domain)"/>
    <property type="match status" value="1"/>
</dbReference>
<dbReference type="InterPro" id="IPR015424">
    <property type="entry name" value="PyrdxlP-dep_Trfase"/>
</dbReference>
<keyword evidence="3 5" id="KW-0032">Aminotransferase</keyword>
<evidence type="ECO:0000313" key="5">
    <source>
        <dbReference type="EMBL" id="MZP28548.1"/>
    </source>
</evidence>
<proteinExistence type="inferred from homology"/>
<dbReference type="EC" id="2.6.1.-" evidence="3"/>
<dbReference type="InterPro" id="IPR004839">
    <property type="entry name" value="Aminotransferase_I/II_large"/>
</dbReference>
<dbReference type="Proteomes" id="UP000463470">
    <property type="component" value="Unassembled WGS sequence"/>
</dbReference>
<evidence type="ECO:0000256" key="2">
    <source>
        <dbReference type="ARBA" id="ARBA00022898"/>
    </source>
</evidence>
<dbReference type="Gene3D" id="3.90.1150.10">
    <property type="entry name" value="Aspartate Aminotransferase, domain 1"/>
    <property type="match status" value="1"/>
</dbReference>
<name>A0A845L461_9FIRM</name>
<protein>
    <recommendedName>
        <fullName evidence="3">Aminotransferase</fullName>
        <ecNumber evidence="3">2.6.1.-</ecNumber>
    </recommendedName>
</protein>
<evidence type="ECO:0000256" key="3">
    <source>
        <dbReference type="RuleBase" id="RU000481"/>
    </source>
</evidence>
<keyword evidence="2" id="KW-0663">Pyridoxal phosphate</keyword>
<evidence type="ECO:0000259" key="4">
    <source>
        <dbReference type="Pfam" id="PF00155"/>
    </source>
</evidence>
<keyword evidence="3 5" id="KW-0808">Transferase</keyword>
<comment type="similarity">
    <text evidence="3">Belongs to the class-I pyridoxal-phosphate-dependent aminotransferase family.</text>
</comment>
<dbReference type="PANTHER" id="PTHR42885">
    <property type="entry name" value="HISTIDINOL-PHOSPHATE AMINOTRANSFERASE-RELATED"/>
    <property type="match status" value="1"/>
</dbReference>
<dbReference type="OrthoDB" id="9813612at2"/>
<dbReference type="PANTHER" id="PTHR42885:SF1">
    <property type="entry name" value="THREONINE-PHOSPHATE DECARBOXYLASE"/>
    <property type="match status" value="1"/>
</dbReference>
<dbReference type="SUPFAM" id="SSF53383">
    <property type="entry name" value="PLP-dependent transferases"/>
    <property type="match status" value="1"/>
</dbReference>
<dbReference type="RefSeq" id="WP_161254274.1">
    <property type="nucleotide sequence ID" value="NZ_WXEY01000002.1"/>
</dbReference>
<organism evidence="5 6">
    <name type="scientific">Heliomicrobium undosum</name>
    <dbReference type="NCBI Taxonomy" id="121734"/>
    <lineage>
        <taxon>Bacteria</taxon>
        <taxon>Bacillati</taxon>
        <taxon>Bacillota</taxon>
        <taxon>Clostridia</taxon>
        <taxon>Eubacteriales</taxon>
        <taxon>Heliobacteriaceae</taxon>
        <taxon>Heliomicrobium</taxon>
    </lineage>
</organism>
<keyword evidence="6" id="KW-1185">Reference proteome</keyword>
<dbReference type="GO" id="GO:0030170">
    <property type="term" value="F:pyridoxal phosphate binding"/>
    <property type="evidence" value="ECO:0007669"/>
    <property type="project" value="InterPro"/>
</dbReference>
<dbReference type="PROSITE" id="PS00105">
    <property type="entry name" value="AA_TRANSFER_CLASS_1"/>
    <property type="match status" value="1"/>
</dbReference>
<dbReference type="InterPro" id="IPR015421">
    <property type="entry name" value="PyrdxlP-dep_Trfase_major"/>
</dbReference>